<evidence type="ECO:0000313" key="1">
    <source>
        <dbReference type="EMBL" id="MCP2312089.1"/>
    </source>
</evidence>
<keyword evidence="2" id="KW-1185">Reference proteome</keyword>
<evidence type="ECO:0008006" key="3">
    <source>
        <dbReference type="Google" id="ProtNLM"/>
    </source>
</evidence>
<proteinExistence type="predicted"/>
<evidence type="ECO:0000313" key="2">
    <source>
        <dbReference type="Proteomes" id="UP001206483"/>
    </source>
</evidence>
<sequence length="193" mass="20564">MGIYLVSVEAEDWAEEEGFGALVGVLGEALAARGAGPLTPPEPRPAAAYVRGDGSMFEEKLYRPMDGFAALCERVLAPAGTEALLGWDVLLPLPLDGPFTVTAAGWDGEEATVHSAHRALAAARRLATAVALPPSVPAHCDNLQIGVWFDRVRESGTTRTGAWTEDLDTAFYTAVYLRAAEHALRRGCPLVYS</sequence>
<protein>
    <recommendedName>
        <fullName evidence="3">DUF1877 family protein</fullName>
    </recommendedName>
</protein>
<name>A0ABT1J4L5_9ACTN</name>
<dbReference type="EMBL" id="JAMZDX010000005">
    <property type="protein sequence ID" value="MCP2312089.1"/>
    <property type="molecule type" value="Genomic_DNA"/>
</dbReference>
<organism evidence="1 2">
    <name type="scientific">Kitasatospora paracochleata</name>
    <dbReference type="NCBI Taxonomy" id="58354"/>
    <lineage>
        <taxon>Bacteria</taxon>
        <taxon>Bacillati</taxon>
        <taxon>Actinomycetota</taxon>
        <taxon>Actinomycetes</taxon>
        <taxon>Kitasatosporales</taxon>
        <taxon>Streptomycetaceae</taxon>
        <taxon>Kitasatospora</taxon>
    </lineage>
</organism>
<accession>A0ABT1J4L5</accession>
<comment type="caution">
    <text evidence="1">The sequence shown here is derived from an EMBL/GenBank/DDBJ whole genome shotgun (WGS) entry which is preliminary data.</text>
</comment>
<reference evidence="1 2" key="1">
    <citation type="submission" date="2022-06" db="EMBL/GenBank/DDBJ databases">
        <title>Sequencing the genomes of 1000 actinobacteria strains.</title>
        <authorList>
            <person name="Klenk H.-P."/>
        </authorList>
    </citation>
    <scope>NUCLEOTIDE SEQUENCE [LARGE SCALE GENOMIC DNA]</scope>
    <source>
        <strain evidence="1 2">DSM 41656</strain>
    </source>
</reference>
<gene>
    <name evidence="1" type="ORF">FHR36_005255</name>
</gene>
<dbReference type="RefSeq" id="WP_253800937.1">
    <property type="nucleotide sequence ID" value="NZ_BAAAUB010000034.1"/>
</dbReference>
<dbReference type="Proteomes" id="UP001206483">
    <property type="component" value="Unassembled WGS sequence"/>
</dbReference>